<keyword evidence="2" id="KW-1185">Reference proteome</keyword>
<dbReference type="AlphaFoldDB" id="A0A830GR65"/>
<sequence length="99" mass="10532">MSTNGGAMQVTTEVVDVTNLSNAGHHVWDPAANTDIDNPQAVSVIGQEDPTYDITWDHVNGDRFHVTEVNDTGDGTGGVQDVASGTDIGEVKLRVEGRR</sequence>
<protein>
    <submittedName>
        <fullName evidence="1">Uncharacterized protein</fullName>
    </submittedName>
</protein>
<evidence type="ECO:0000313" key="1">
    <source>
        <dbReference type="EMBL" id="GGO03523.1"/>
    </source>
</evidence>
<evidence type="ECO:0000313" key="2">
    <source>
        <dbReference type="Proteomes" id="UP000605784"/>
    </source>
</evidence>
<proteinExistence type="predicted"/>
<gene>
    <name evidence="1" type="ORF">GCM10009030_39250</name>
</gene>
<dbReference type="Proteomes" id="UP000605784">
    <property type="component" value="Unassembled WGS sequence"/>
</dbReference>
<dbReference type="RefSeq" id="WP_189002020.1">
    <property type="nucleotide sequence ID" value="NZ_BMOU01000008.1"/>
</dbReference>
<dbReference type="EMBL" id="BMOU01000008">
    <property type="protein sequence ID" value="GGO03523.1"/>
    <property type="molecule type" value="Genomic_DNA"/>
</dbReference>
<accession>A0A830GR65</accession>
<organism evidence="1 2">
    <name type="scientific">Haloarcula pellucida</name>
    <dbReference type="NCBI Taxonomy" id="1427151"/>
    <lineage>
        <taxon>Archaea</taxon>
        <taxon>Methanobacteriati</taxon>
        <taxon>Methanobacteriota</taxon>
        <taxon>Stenosarchaea group</taxon>
        <taxon>Halobacteria</taxon>
        <taxon>Halobacteriales</taxon>
        <taxon>Haloarculaceae</taxon>
        <taxon>Haloarcula</taxon>
    </lineage>
</organism>
<reference evidence="1" key="2">
    <citation type="submission" date="2020-09" db="EMBL/GenBank/DDBJ databases">
        <authorList>
            <person name="Sun Q."/>
            <person name="Ohkuma M."/>
        </authorList>
    </citation>
    <scope>NUCLEOTIDE SEQUENCE</scope>
    <source>
        <strain evidence="1">JCM 17820</strain>
    </source>
</reference>
<name>A0A830GR65_9EURY</name>
<reference evidence="1" key="1">
    <citation type="journal article" date="2014" name="Int. J. Syst. Evol. Microbiol.">
        <title>Complete genome sequence of Corynebacterium casei LMG S-19264T (=DSM 44701T), isolated from a smear-ripened cheese.</title>
        <authorList>
            <consortium name="US DOE Joint Genome Institute (JGI-PGF)"/>
            <person name="Walter F."/>
            <person name="Albersmeier A."/>
            <person name="Kalinowski J."/>
            <person name="Ruckert C."/>
        </authorList>
    </citation>
    <scope>NUCLEOTIDE SEQUENCE</scope>
    <source>
        <strain evidence="1">JCM 17820</strain>
    </source>
</reference>
<comment type="caution">
    <text evidence="1">The sequence shown here is derived from an EMBL/GenBank/DDBJ whole genome shotgun (WGS) entry which is preliminary data.</text>
</comment>